<accession>A0ABN3VB95</accession>
<dbReference type="Proteomes" id="UP001500979">
    <property type="component" value="Unassembled WGS sequence"/>
</dbReference>
<dbReference type="Pfam" id="PF13468">
    <property type="entry name" value="Glyoxalase_3"/>
    <property type="match status" value="1"/>
</dbReference>
<protein>
    <submittedName>
        <fullName evidence="2">VOC family protein</fullName>
    </submittedName>
</protein>
<dbReference type="PANTHER" id="PTHR40265">
    <property type="entry name" value="BLL2707 PROTEIN"/>
    <property type="match status" value="1"/>
</dbReference>
<name>A0ABN3VB95_9PSEU</name>
<comment type="caution">
    <text evidence="2">The sequence shown here is derived from an EMBL/GenBank/DDBJ whole genome shotgun (WGS) entry which is preliminary data.</text>
</comment>
<keyword evidence="3" id="KW-1185">Reference proteome</keyword>
<evidence type="ECO:0000313" key="3">
    <source>
        <dbReference type="Proteomes" id="UP001500979"/>
    </source>
</evidence>
<feature type="domain" description="Glyoxalase-like" evidence="1">
    <location>
        <begin position="4"/>
        <end position="175"/>
    </location>
</feature>
<dbReference type="SUPFAM" id="SSF54593">
    <property type="entry name" value="Glyoxalase/Bleomycin resistance protein/Dihydroxybiphenyl dioxygenase"/>
    <property type="match status" value="1"/>
</dbReference>
<gene>
    <name evidence="2" type="ORF">GCM10010470_23990</name>
</gene>
<dbReference type="InterPro" id="IPR025870">
    <property type="entry name" value="Glyoxalase-like_dom"/>
</dbReference>
<dbReference type="EMBL" id="BAAAUX010000011">
    <property type="protein sequence ID" value="GAA2788559.1"/>
    <property type="molecule type" value="Genomic_DNA"/>
</dbReference>
<dbReference type="Gene3D" id="3.10.180.10">
    <property type="entry name" value="2,3-Dihydroxybiphenyl 1,2-Dioxygenase, domain 1"/>
    <property type="match status" value="1"/>
</dbReference>
<evidence type="ECO:0000259" key="1">
    <source>
        <dbReference type="Pfam" id="PF13468"/>
    </source>
</evidence>
<proteinExistence type="predicted"/>
<dbReference type="InterPro" id="IPR029068">
    <property type="entry name" value="Glyas_Bleomycin-R_OHBP_Dase"/>
</dbReference>
<dbReference type="PANTHER" id="PTHR40265:SF1">
    <property type="entry name" value="GLYOXALASE-LIKE DOMAIN-CONTAINING PROTEIN"/>
    <property type="match status" value="1"/>
</dbReference>
<reference evidence="2 3" key="1">
    <citation type="journal article" date="2019" name="Int. J. Syst. Evol. Microbiol.">
        <title>The Global Catalogue of Microorganisms (GCM) 10K type strain sequencing project: providing services to taxonomists for standard genome sequencing and annotation.</title>
        <authorList>
            <consortium name="The Broad Institute Genomics Platform"/>
            <consortium name="The Broad Institute Genome Sequencing Center for Infectious Disease"/>
            <person name="Wu L."/>
            <person name="Ma J."/>
        </authorList>
    </citation>
    <scope>NUCLEOTIDE SEQUENCE [LARGE SCALE GENOMIC DNA]</scope>
    <source>
        <strain evidence="2 3">JCM 9383</strain>
    </source>
</reference>
<sequence length="203" mass="20990">MAELDHLVFAGPDLGAAVALVAELTGVRPVPGGRHPRVGTANHLLGLGGGAYLEVIGPDPEAPEPAGPRPFGIDRLVEPGLVSWAVRTPDLESTARAAAAVGYDPGAPQPLSRSTPDGVLLEWRLTPFPSDRLFPFLIDWGETRHPSEGLPVVPLRSLHGVHPRPGDVRPALDALGAGVDVVAGNRVGLVATLEGPGGEIVLS</sequence>
<evidence type="ECO:0000313" key="2">
    <source>
        <dbReference type="EMBL" id="GAA2788559.1"/>
    </source>
</evidence>
<organism evidence="2 3">
    <name type="scientific">Saccharopolyspora taberi</name>
    <dbReference type="NCBI Taxonomy" id="60895"/>
    <lineage>
        <taxon>Bacteria</taxon>
        <taxon>Bacillati</taxon>
        <taxon>Actinomycetota</taxon>
        <taxon>Actinomycetes</taxon>
        <taxon>Pseudonocardiales</taxon>
        <taxon>Pseudonocardiaceae</taxon>
        <taxon>Saccharopolyspora</taxon>
    </lineage>
</organism>
<dbReference type="RefSeq" id="WP_344679654.1">
    <property type="nucleotide sequence ID" value="NZ_BAAAUX010000011.1"/>
</dbReference>